<feature type="repeat" description="PPR" evidence="5">
    <location>
        <begin position="1074"/>
        <end position="1108"/>
    </location>
</feature>
<evidence type="ECO:0000256" key="6">
    <source>
        <dbReference type="SAM" id="MobiDB-lite"/>
    </source>
</evidence>
<evidence type="ECO:0000256" key="4">
    <source>
        <dbReference type="ARBA" id="ARBA00044511"/>
    </source>
</evidence>
<feature type="repeat" description="PPR" evidence="5">
    <location>
        <begin position="409"/>
        <end position="443"/>
    </location>
</feature>
<reference evidence="8 9" key="3">
    <citation type="journal article" date="2015" name="Genome Announc.">
        <title>Draft Genome Sequence of the Archiascomycetous Yeast Saitoella complicata.</title>
        <authorList>
            <person name="Yamauchi K."/>
            <person name="Kondo S."/>
            <person name="Hamamoto M."/>
            <person name="Takahashi Y."/>
            <person name="Ogura Y."/>
            <person name="Hayashi T."/>
            <person name="Nishida H."/>
        </authorList>
    </citation>
    <scope>NUCLEOTIDE SEQUENCE [LARGE SCALE GENOMIC DNA]</scope>
    <source>
        <strain evidence="8 9">NRRL Y-17804</strain>
    </source>
</reference>
<feature type="region of interest" description="Disordered" evidence="6">
    <location>
        <begin position="63"/>
        <end position="94"/>
    </location>
</feature>
<protein>
    <recommendedName>
        <fullName evidence="7">Pentatricopeptide repeat-containing protein-mitochondrial domain-containing protein</fullName>
    </recommendedName>
</protein>
<dbReference type="InterPro" id="IPR002885">
    <property type="entry name" value="PPR_rpt"/>
</dbReference>
<dbReference type="EMBL" id="BACD03000006">
    <property type="protein sequence ID" value="GAO46826.1"/>
    <property type="molecule type" value="Genomic_DNA"/>
</dbReference>
<dbReference type="PANTHER" id="PTHR47447">
    <property type="entry name" value="OS03G0856100 PROTEIN"/>
    <property type="match status" value="1"/>
</dbReference>
<evidence type="ECO:0000256" key="5">
    <source>
        <dbReference type="PROSITE-ProRule" id="PRU00708"/>
    </source>
</evidence>
<evidence type="ECO:0000256" key="3">
    <source>
        <dbReference type="ARBA" id="ARBA00044493"/>
    </source>
</evidence>
<dbReference type="NCBIfam" id="TIGR00756">
    <property type="entry name" value="PPR"/>
    <property type="match status" value="3"/>
</dbReference>
<keyword evidence="2" id="KW-0677">Repeat</keyword>
<dbReference type="Proteomes" id="UP000033140">
    <property type="component" value="Unassembled WGS sequence"/>
</dbReference>
<feature type="compositionally biased region" description="Gly residues" evidence="6">
    <location>
        <begin position="69"/>
        <end position="86"/>
    </location>
</feature>
<dbReference type="Pfam" id="PF01535">
    <property type="entry name" value="PPR"/>
    <property type="match status" value="3"/>
</dbReference>
<comment type="similarity">
    <text evidence="1">Belongs to the CCM1 family.</text>
</comment>
<dbReference type="Gene3D" id="1.25.40.10">
    <property type="entry name" value="Tetratricopeptide repeat domain"/>
    <property type="match status" value="4"/>
</dbReference>
<sequence length="1211" mass="135201">MVYTLKTSLLSSVARSSISRQLFSVNTVNATNAASQTAATGSSAFGQQIASRGPIKFQIFAKQFHPSSGGNGGPSQAGSGANGGQGPLAHTSVEDGRRERELFAHRQQRSLLTPKPRTYSATLARAYSTEAVAADHAAAGVAIDTTSVSSSPKELSETDAKELEERIERLIKLRLEDVISEYDNMISEGLPMNTAIFNVVIKSARSMMSPNLYPHKKEAFDRRGQQYFGKVMDIYSEMLERQVLPDAVTYENIIGTLLIKHKSNRAVCEDFASENAVPWLETDKTERLPFVNDELLSELKDEDCLNVAFELFTVSTSANIQYTTKGFNQLIDSFAQEGQVDRTLMVLEQMENANVKPGPNTLISLITAFGTAKDMRSAVECFNEYKKDAHKSGKPEANTPSTDQISASEGRVYGALVQAYCKAGNPAGAIKFFEKLPKMSWYVPVLYGLIDALCDSDYRVATRWLAGDRRNLKVGHEHDDYFIQSIMCAAAKQKDVEGVKKALDLLPPDTFGKLRSVGNDFASRVDLTPFYAACTSVDRLDILLDAHIELLDKTYPHFGETFKKLLTYLATSDKQKHLFEKTLLFLSKWSKASPVRMRTRVEVTMHFVDGLCEVKNVEALMRVLGSEFLDRTSPDGLKPIPFDTAVRIARVASEAIDAGTLDLRSLSVKSLSNLTLAFIDPAVNALAPQLFSEADVTKFRQLLVDFGKFIVRARPAMDQDVSERLIGSVKWLGKNADVTLPEELVGELETLYPSLRQEREKNLRERPRDRASKVIRPPEDLDECSSIEAVLEWYRNGIASLESLPENARKTGSIEWDLFLLRQYIRYKKITEALEVKNNLYGAGFIPDQGTLAKLVLSLQASETRDEASLAMEIYDEFNAKGGVLRSTFFLNVVLAKLAKARRVGDLTRVLGDARAASFKKQLAFSEITYGTLINGYARCGDEHTMLNLFTEMLEAKSSGRLRGDRQHAYNSVMIHYLRVNPNREKLLWAYETMRKHSFLLTSVTWNLLLQSWIFIEPVVPEQALAVIDTMRSSGVPIESTHHASLIEMYGCVLHNFEAAERYFNQEVPDELKDALVYQSLLKCYVANHNIVETLHVLNDMEKRGVQLNAYMANYLIKGWANIGDIKMAKAVFQSLDKNVKGIYGREPSTYEQMVRAFVSAGARDEAEACVEEMKELRYPAAVISNVAWILNGGERPADLQESTEQPQALS</sequence>
<feature type="domain" description="Pentatricopeptide repeat-containing protein-mitochondrial" evidence="7">
    <location>
        <begin position="307"/>
        <end position="389"/>
    </location>
</feature>
<comment type="caution">
    <text evidence="8">The sequence shown here is derived from an EMBL/GenBank/DDBJ whole genome shotgun (WGS) entry which is preliminary data.</text>
</comment>
<evidence type="ECO:0000313" key="8">
    <source>
        <dbReference type="EMBL" id="GAO46826.1"/>
    </source>
</evidence>
<gene>
    <name evidence="8" type="ORF">G7K_1044-t1</name>
</gene>
<reference evidence="8 9" key="1">
    <citation type="journal article" date="2011" name="J. Gen. Appl. Microbiol.">
        <title>Draft genome sequencing of the enigmatic yeast Saitoella complicata.</title>
        <authorList>
            <person name="Nishida H."/>
            <person name="Hamamoto M."/>
            <person name="Sugiyama J."/>
        </authorList>
    </citation>
    <scope>NUCLEOTIDE SEQUENCE [LARGE SCALE GENOMIC DNA]</scope>
    <source>
        <strain evidence="8 9">NRRL Y-17804</strain>
    </source>
</reference>
<dbReference type="OMA" id="PQACLYQ"/>
<dbReference type="InterPro" id="IPR057027">
    <property type="entry name" value="TPR_mt"/>
</dbReference>
<proteinExistence type="inferred from homology"/>
<dbReference type="AlphaFoldDB" id="A0A0E9NAT1"/>
<dbReference type="Pfam" id="PF13812">
    <property type="entry name" value="PPR_3"/>
    <property type="match status" value="1"/>
</dbReference>
<keyword evidence="9" id="KW-1185">Reference proteome</keyword>
<evidence type="ECO:0000256" key="2">
    <source>
        <dbReference type="ARBA" id="ARBA00022737"/>
    </source>
</evidence>
<comment type="function">
    <text evidence="3">Regulates mitochondrial small subunit maturation by controlling 15S rRNA 5'-end processing. Localizes to the 5' precursor of the 15S rRNA in a position that is subsequently occupied by mS47 in the mature yeast mtSSU. Uses structure and sequence-specific RNA recognition, binding to a single-stranded region of the precursor and specifically recognizing bases -6 to -1. The exchange of Ccm1 for mS47 is coupled to the irreversible removal of precursor rRNA that is accompanied by conformational changes of the mitoribosomal proteins uS5m and mS26. These conformational changes signal completion of 5'-end rRNA processing through protection of the mature 5'-end of the 15S rRNA and stabilization of mS47. The removal of the 5' precursor together with the dissociation of Ccm1 may be catalyzed by the 5'-3' exoribonuclease Pet127. Involved in the specific removal of group I introns in mitochondrial encoded transcripts.</text>
</comment>
<feature type="repeat" description="PPR" evidence="5">
    <location>
        <begin position="1147"/>
        <end position="1181"/>
    </location>
</feature>
<evidence type="ECO:0000313" key="9">
    <source>
        <dbReference type="Proteomes" id="UP000033140"/>
    </source>
</evidence>
<feature type="repeat" description="PPR" evidence="5">
    <location>
        <begin position="926"/>
        <end position="960"/>
    </location>
</feature>
<dbReference type="InterPro" id="IPR011990">
    <property type="entry name" value="TPR-like_helical_dom_sf"/>
</dbReference>
<accession>A0A0E9NAT1</accession>
<dbReference type="RefSeq" id="XP_019025067.1">
    <property type="nucleotide sequence ID" value="XM_019166801.1"/>
</dbReference>
<dbReference type="PANTHER" id="PTHR47447:SF21">
    <property type="entry name" value="PENTACOTRIPEPTIDE-REPEAT REGION OF PRORP DOMAIN-CONTAINING PROTEIN"/>
    <property type="match status" value="1"/>
</dbReference>
<dbReference type="GO" id="GO:0005739">
    <property type="term" value="C:mitochondrion"/>
    <property type="evidence" value="ECO:0007669"/>
    <property type="project" value="UniProtKB-ARBA"/>
</dbReference>
<name>A0A0E9NAT1_SAICN</name>
<evidence type="ECO:0000256" key="1">
    <source>
        <dbReference type="ARBA" id="ARBA00006192"/>
    </source>
</evidence>
<organism evidence="8 9">
    <name type="scientific">Saitoella complicata (strain BCRC 22490 / CBS 7301 / JCM 7358 / NBRC 10748 / NRRL Y-17804)</name>
    <dbReference type="NCBI Taxonomy" id="698492"/>
    <lineage>
        <taxon>Eukaryota</taxon>
        <taxon>Fungi</taxon>
        <taxon>Dikarya</taxon>
        <taxon>Ascomycota</taxon>
        <taxon>Taphrinomycotina</taxon>
        <taxon>Taphrinomycotina incertae sedis</taxon>
        <taxon>Saitoella</taxon>
    </lineage>
</organism>
<dbReference type="PROSITE" id="PS51375">
    <property type="entry name" value="PPR"/>
    <property type="match status" value="5"/>
</dbReference>
<reference evidence="8 9" key="2">
    <citation type="journal article" date="2014" name="J. Gen. Appl. Microbiol.">
        <title>The early diverging ascomycetous budding yeast Saitoella complicata has three histone deacetylases belonging to the Clr6, Hos2, and Rpd3 lineages.</title>
        <authorList>
            <person name="Nishida H."/>
            <person name="Matsumoto T."/>
            <person name="Kondo S."/>
            <person name="Hamamoto M."/>
            <person name="Yoshikawa H."/>
        </authorList>
    </citation>
    <scope>NUCLEOTIDE SEQUENCE [LARGE SCALE GENOMIC DNA]</scope>
    <source>
        <strain evidence="8 9">NRRL Y-17804</strain>
    </source>
</reference>
<feature type="repeat" description="PPR" evidence="5">
    <location>
        <begin position="323"/>
        <end position="357"/>
    </location>
</feature>
<evidence type="ECO:0000259" key="7">
    <source>
        <dbReference type="Pfam" id="PF23276"/>
    </source>
</evidence>
<dbReference type="OrthoDB" id="411857at2759"/>
<dbReference type="STRING" id="698492.A0A0E9NAT1"/>
<comment type="subunit">
    <text evidence="4">Binds to mitochondrial small subunit 15S rRNA.</text>
</comment>
<dbReference type="Pfam" id="PF23276">
    <property type="entry name" value="TPR_24"/>
    <property type="match status" value="1"/>
</dbReference>